<evidence type="ECO:0000256" key="1">
    <source>
        <dbReference type="SAM" id="SignalP"/>
    </source>
</evidence>
<proteinExistence type="predicted"/>
<reference evidence="2" key="1">
    <citation type="submission" date="2022-11" db="UniProtKB">
        <authorList>
            <consortium name="EnsemblMetazoa"/>
        </authorList>
    </citation>
    <scope>IDENTIFICATION</scope>
</reference>
<keyword evidence="3" id="KW-1185">Reference proteome</keyword>
<feature type="signal peptide" evidence="1">
    <location>
        <begin position="1"/>
        <end position="19"/>
    </location>
</feature>
<keyword evidence="1" id="KW-0732">Signal</keyword>
<dbReference type="EnsemblMetazoa" id="XM_021055639.2">
    <property type="protein sequence ID" value="XP_020911298.1"/>
    <property type="gene ID" value="LOC110249057"/>
</dbReference>
<evidence type="ECO:0000313" key="3">
    <source>
        <dbReference type="Proteomes" id="UP000887567"/>
    </source>
</evidence>
<dbReference type="RefSeq" id="XP_020911298.1">
    <property type="nucleotide sequence ID" value="XM_021055639.2"/>
</dbReference>
<evidence type="ECO:0000313" key="2">
    <source>
        <dbReference type="EnsemblMetazoa" id="XP_020911298.1"/>
    </source>
</evidence>
<feature type="chain" id="PRO_5037732108" evidence="1">
    <location>
        <begin position="20"/>
        <end position="134"/>
    </location>
</feature>
<dbReference type="GeneID" id="110249057"/>
<dbReference type="AlphaFoldDB" id="A0A913XXC3"/>
<name>A0A913XXC3_EXADI</name>
<protein>
    <submittedName>
        <fullName evidence="2">Uncharacterized protein</fullName>
    </submittedName>
</protein>
<sequence>MRYVVVILFIVAVCVFCNALPNKCPKHPPCRPYGGCRIRKWRRVTSSMVHSTYRIGVALSYSQVRGGLRITGNVYHNGCGKGAGSGAVTYIKGDWTYIRYTQEFRGAASCWKIFGGPASPKYRYYKFYLPNICQ</sequence>
<organism evidence="2 3">
    <name type="scientific">Exaiptasia diaphana</name>
    <name type="common">Tropical sea anemone</name>
    <name type="synonym">Aiptasia pulchella</name>
    <dbReference type="NCBI Taxonomy" id="2652724"/>
    <lineage>
        <taxon>Eukaryota</taxon>
        <taxon>Metazoa</taxon>
        <taxon>Cnidaria</taxon>
        <taxon>Anthozoa</taxon>
        <taxon>Hexacorallia</taxon>
        <taxon>Actiniaria</taxon>
        <taxon>Aiptasiidae</taxon>
        <taxon>Exaiptasia</taxon>
    </lineage>
</organism>
<dbReference type="OrthoDB" id="5945579at2759"/>
<dbReference type="Proteomes" id="UP000887567">
    <property type="component" value="Unplaced"/>
</dbReference>
<accession>A0A913XXC3</accession>
<dbReference type="KEGG" id="epa:110249057"/>